<keyword evidence="2" id="KW-0472">Membrane</keyword>
<accession>A0A9W7B9H2</accession>
<evidence type="ECO:0000313" key="3">
    <source>
        <dbReference type="EMBL" id="GMH82269.1"/>
    </source>
</evidence>
<feature type="transmembrane region" description="Helical" evidence="2">
    <location>
        <begin position="94"/>
        <end position="118"/>
    </location>
</feature>
<evidence type="ECO:0000256" key="1">
    <source>
        <dbReference type="SAM" id="MobiDB-lite"/>
    </source>
</evidence>
<evidence type="ECO:0000256" key="2">
    <source>
        <dbReference type="SAM" id="Phobius"/>
    </source>
</evidence>
<gene>
    <name evidence="3" type="ORF">TrVE_jg11828</name>
</gene>
<keyword evidence="4" id="KW-1185">Reference proteome</keyword>
<reference evidence="4" key="1">
    <citation type="journal article" date="2023" name="Commun. Biol.">
        <title>Genome analysis of Parmales, the sister group of diatoms, reveals the evolutionary specialization of diatoms from phago-mixotrophs to photoautotrophs.</title>
        <authorList>
            <person name="Ban H."/>
            <person name="Sato S."/>
            <person name="Yoshikawa S."/>
            <person name="Yamada K."/>
            <person name="Nakamura Y."/>
            <person name="Ichinomiya M."/>
            <person name="Sato N."/>
            <person name="Blanc-Mathieu R."/>
            <person name="Endo H."/>
            <person name="Kuwata A."/>
            <person name="Ogata H."/>
        </authorList>
    </citation>
    <scope>NUCLEOTIDE SEQUENCE [LARGE SCALE GENOMIC DNA]</scope>
    <source>
        <strain evidence="4">NIES 3699</strain>
    </source>
</reference>
<feature type="transmembrane region" description="Helical" evidence="2">
    <location>
        <begin position="65"/>
        <end position="82"/>
    </location>
</feature>
<evidence type="ECO:0000313" key="4">
    <source>
        <dbReference type="Proteomes" id="UP001165160"/>
    </source>
</evidence>
<dbReference type="AlphaFoldDB" id="A0A9W7B9H2"/>
<feature type="region of interest" description="Disordered" evidence="1">
    <location>
        <begin position="228"/>
        <end position="274"/>
    </location>
</feature>
<comment type="caution">
    <text evidence="3">The sequence shown here is derived from an EMBL/GenBank/DDBJ whole genome shotgun (WGS) entry which is preliminary data.</text>
</comment>
<feature type="compositionally biased region" description="Polar residues" evidence="1">
    <location>
        <begin position="233"/>
        <end position="244"/>
    </location>
</feature>
<organism evidence="3 4">
    <name type="scientific">Triparma verrucosa</name>
    <dbReference type="NCBI Taxonomy" id="1606542"/>
    <lineage>
        <taxon>Eukaryota</taxon>
        <taxon>Sar</taxon>
        <taxon>Stramenopiles</taxon>
        <taxon>Ochrophyta</taxon>
        <taxon>Bolidophyceae</taxon>
        <taxon>Parmales</taxon>
        <taxon>Triparmaceae</taxon>
        <taxon>Triparma</taxon>
    </lineage>
</organism>
<sequence length="274" mass="29651">MASYATSSNPMHSESSAQYTSFGITTTSASHDNRVKMVMKLVVLSVFVEFILFVTSAILSGGVGIFDVVIVLLSLSVPYCGYRGAKKKDETSLMWFFGCNGFFAMLTCLMCMLNWSMYKYFTQFCEKCKDEEFTIPPKECVDGGAEEAYRDYCIDGKLQSFLDACIGNTLLSVPLILLYGAGYYWGRELYVKADIIFVVNDEDGEQSFAAFNPGTGERVSTMSLAGYGRETEMTPQLRGNRSRSGSGGDGDGDGDGDGGGGEGGGGGNLESNHI</sequence>
<feature type="compositionally biased region" description="Gly residues" evidence="1">
    <location>
        <begin position="257"/>
        <end position="268"/>
    </location>
</feature>
<proteinExistence type="predicted"/>
<keyword evidence="2" id="KW-1133">Transmembrane helix</keyword>
<keyword evidence="2" id="KW-0812">Transmembrane</keyword>
<name>A0A9W7B9H2_9STRA</name>
<feature type="transmembrane region" description="Helical" evidence="2">
    <location>
        <begin position="41"/>
        <end position="59"/>
    </location>
</feature>
<dbReference type="Proteomes" id="UP001165160">
    <property type="component" value="Unassembled WGS sequence"/>
</dbReference>
<protein>
    <submittedName>
        <fullName evidence="3">Uncharacterized protein</fullName>
    </submittedName>
</protein>
<dbReference type="EMBL" id="BRXX01000013">
    <property type="protein sequence ID" value="GMH82269.1"/>
    <property type="molecule type" value="Genomic_DNA"/>
</dbReference>